<comment type="function">
    <text evidence="2">Pyridoxal 5'-phosphate (PLP)-binding protein, which is involved in PLP homeostasis.</text>
</comment>
<comment type="cofactor">
    <cofactor evidence="3">
        <name>pyridoxal 5'-phosphate</name>
        <dbReference type="ChEBI" id="CHEBI:597326"/>
    </cofactor>
</comment>
<evidence type="ECO:0000313" key="6">
    <source>
        <dbReference type="EMBL" id="STY90933.1"/>
    </source>
</evidence>
<evidence type="ECO:0000256" key="1">
    <source>
        <dbReference type="ARBA" id="ARBA00022898"/>
    </source>
</evidence>
<feature type="modified residue" description="N6-(pyridoxal phosphate)lysine" evidence="2 3">
    <location>
        <position position="44"/>
    </location>
</feature>
<evidence type="ECO:0000256" key="4">
    <source>
        <dbReference type="RuleBase" id="RU004514"/>
    </source>
</evidence>
<dbReference type="RefSeq" id="WP_115368993.1">
    <property type="nucleotide sequence ID" value="NZ_UGPZ01000002.1"/>
</dbReference>
<dbReference type="CDD" id="cd06824">
    <property type="entry name" value="PLPDE_III_Yggs_like"/>
    <property type="match status" value="1"/>
</dbReference>
<evidence type="ECO:0000256" key="2">
    <source>
        <dbReference type="HAMAP-Rule" id="MF_02087"/>
    </source>
</evidence>
<dbReference type="FunFam" id="3.20.20.10:FF:000018">
    <property type="entry name" value="Pyridoxal phosphate homeostasis protein"/>
    <property type="match status" value="1"/>
</dbReference>
<dbReference type="InterPro" id="IPR029066">
    <property type="entry name" value="PLP-binding_barrel"/>
</dbReference>
<dbReference type="HAMAP" id="MF_02087">
    <property type="entry name" value="PLP_homeostasis"/>
    <property type="match status" value="1"/>
</dbReference>
<dbReference type="Proteomes" id="UP000254133">
    <property type="component" value="Unassembled WGS sequence"/>
</dbReference>
<comment type="similarity">
    <text evidence="2 4">Belongs to the pyridoxal phosphate-binding protein YggS/PROSC family.</text>
</comment>
<evidence type="ECO:0000313" key="7">
    <source>
        <dbReference type="Proteomes" id="UP000254133"/>
    </source>
</evidence>
<sequence>MTQAPHHPSSNALIERHTAVKERLDAINDTYQANPKAVLLAVSKTKPSSDIATLYQAGQSQFGENYLQEALIKMSKLAHLPITWHYIGHIQRNKTRDIAMHFDWVQTVERAIIAERLNDQRPDDHPPLNVLIQINIDDEASKSGCRIDELDGLVQTVMGLPKLTLRGLMIIPSKDGTDAFVRTKAIFDDIKGRFNLPDFDTLSMGMSGDMEQAVAHGSTMLRVGTAIFGERDYG</sequence>
<dbReference type="GO" id="GO:0030170">
    <property type="term" value="F:pyridoxal phosphate binding"/>
    <property type="evidence" value="ECO:0007669"/>
    <property type="project" value="UniProtKB-UniRule"/>
</dbReference>
<dbReference type="Pfam" id="PF01168">
    <property type="entry name" value="Ala_racemase_N"/>
    <property type="match status" value="1"/>
</dbReference>
<dbReference type="SUPFAM" id="SSF51419">
    <property type="entry name" value="PLP-binding barrel"/>
    <property type="match status" value="1"/>
</dbReference>
<dbReference type="AlphaFoldDB" id="A0A378PSK6"/>
<accession>A0A378PSK6</accession>
<protein>
    <recommendedName>
        <fullName evidence="2">Pyridoxal phosphate homeostasis protein</fullName>
        <shortName evidence="2">PLP homeostasis protein</shortName>
    </recommendedName>
</protein>
<dbReference type="PIRSF" id="PIRSF004848">
    <property type="entry name" value="YBL036c_PLPDEIII"/>
    <property type="match status" value="1"/>
</dbReference>
<evidence type="ECO:0000259" key="5">
    <source>
        <dbReference type="Pfam" id="PF01168"/>
    </source>
</evidence>
<proteinExistence type="inferred from homology"/>
<dbReference type="InterPro" id="IPR011078">
    <property type="entry name" value="PyrdxlP_homeostasis"/>
</dbReference>
<dbReference type="PANTHER" id="PTHR10146:SF14">
    <property type="entry name" value="PYRIDOXAL PHOSPHATE HOMEOSTASIS PROTEIN"/>
    <property type="match status" value="1"/>
</dbReference>
<evidence type="ECO:0000256" key="3">
    <source>
        <dbReference type="PIRSR" id="PIRSR004848-1"/>
    </source>
</evidence>
<feature type="domain" description="Alanine racemase N-terminal" evidence="5">
    <location>
        <begin position="19"/>
        <end position="231"/>
    </location>
</feature>
<dbReference type="Gene3D" id="3.20.20.10">
    <property type="entry name" value="Alanine racemase"/>
    <property type="match status" value="1"/>
</dbReference>
<gene>
    <name evidence="6" type="primary">yggS</name>
    <name evidence="6" type="ORF">NCTC9426_00965</name>
</gene>
<dbReference type="PANTHER" id="PTHR10146">
    <property type="entry name" value="PROLINE SYNTHETASE CO-TRANSCRIBED BACTERIAL HOMOLOG PROTEIN"/>
    <property type="match status" value="1"/>
</dbReference>
<organism evidence="6 7">
    <name type="scientific">Moraxella bovis</name>
    <dbReference type="NCBI Taxonomy" id="476"/>
    <lineage>
        <taxon>Bacteria</taxon>
        <taxon>Pseudomonadati</taxon>
        <taxon>Pseudomonadota</taxon>
        <taxon>Gammaproteobacteria</taxon>
        <taxon>Moraxellales</taxon>
        <taxon>Moraxellaceae</taxon>
        <taxon>Moraxella</taxon>
    </lineage>
</organism>
<dbReference type="InterPro" id="IPR001608">
    <property type="entry name" value="Ala_racemase_N"/>
</dbReference>
<dbReference type="EMBL" id="UGPZ01000002">
    <property type="protein sequence ID" value="STY90933.1"/>
    <property type="molecule type" value="Genomic_DNA"/>
</dbReference>
<name>A0A378PSK6_MORBO</name>
<dbReference type="NCBIfam" id="TIGR00044">
    <property type="entry name" value="YggS family pyridoxal phosphate-dependent enzyme"/>
    <property type="match status" value="1"/>
</dbReference>
<reference evidence="6 7" key="1">
    <citation type="submission" date="2018-06" db="EMBL/GenBank/DDBJ databases">
        <authorList>
            <consortium name="Pathogen Informatics"/>
            <person name="Doyle S."/>
        </authorList>
    </citation>
    <scope>NUCLEOTIDE SEQUENCE [LARGE SCALE GENOMIC DNA]</scope>
    <source>
        <strain evidence="6 7">NCTC9426</strain>
    </source>
</reference>
<keyword evidence="1 2" id="KW-0663">Pyridoxal phosphate</keyword>